<dbReference type="GeneID" id="78317168"/>
<keyword evidence="2" id="KW-1185">Reference proteome</keyword>
<dbReference type="GO" id="GO:0003676">
    <property type="term" value="F:nucleic acid binding"/>
    <property type="evidence" value="ECO:0007669"/>
    <property type="project" value="InterPro"/>
</dbReference>
<name>A0A1T4M886_TREPO</name>
<sequence>METTTNIFKILGVQNLEIYHNNMLAWLFDSNQKDHPGSIFLRTITSALDESMYYAVDMEWKSFKVHREYSIKTDEKQGFIDILCVSEEKKCVICFENKIGSSEHSKQLKRYADYIEKEFGENGYKSLFVYLTPNNSKPSDPRWKSFDYERLAEITKEAIDYCADNKIKGIVNDYYNILYEIFTNARNFKRFISKFNDEILKTKFPELTEAKVTYNNALYTDNSLKTFPPAETAGGYTSTNDLCYICLKQEKSQLERGKLACVLTFTNHPENLEECSAFRKIFNPTSLDFRWYDAITIEESLGNEDENRNALMDKQDNPYELFNEVAEKLITRMKEEIKARGL</sequence>
<evidence type="ECO:0000313" key="2">
    <source>
        <dbReference type="Proteomes" id="UP000190423"/>
    </source>
</evidence>
<dbReference type="OrthoDB" id="307259at2"/>
<gene>
    <name evidence="1" type="ORF">SAMN02745149_01887</name>
</gene>
<dbReference type="Gene3D" id="3.40.1350.10">
    <property type="match status" value="1"/>
</dbReference>
<dbReference type="AlphaFoldDB" id="A0A1T4M886"/>
<dbReference type="EMBL" id="FUWG01000014">
    <property type="protein sequence ID" value="SJZ63057.1"/>
    <property type="molecule type" value="Genomic_DNA"/>
</dbReference>
<protein>
    <submittedName>
        <fullName evidence="1">PD-(D/E)XK nuclease superfamily protein</fullName>
    </submittedName>
</protein>
<dbReference type="InterPro" id="IPR029470">
    <property type="entry name" value="PDDEXK_4"/>
</dbReference>
<dbReference type="RefSeq" id="WP_159446203.1">
    <property type="nucleotide sequence ID" value="NZ_FUWG01000014.1"/>
</dbReference>
<dbReference type="InterPro" id="IPR011856">
    <property type="entry name" value="tRNA_endonuc-like_dom_sf"/>
</dbReference>
<dbReference type="Pfam" id="PF14281">
    <property type="entry name" value="PDDEXK_4"/>
    <property type="match status" value="1"/>
</dbReference>
<organism evidence="1 2">
    <name type="scientific">Treponema porcinum</name>
    <dbReference type="NCBI Taxonomy" id="261392"/>
    <lineage>
        <taxon>Bacteria</taxon>
        <taxon>Pseudomonadati</taxon>
        <taxon>Spirochaetota</taxon>
        <taxon>Spirochaetia</taxon>
        <taxon>Spirochaetales</taxon>
        <taxon>Treponemataceae</taxon>
        <taxon>Treponema</taxon>
    </lineage>
</organism>
<dbReference type="STRING" id="261392.SAMN02745149_01887"/>
<accession>A0A1T4M886</accession>
<dbReference type="Proteomes" id="UP000190423">
    <property type="component" value="Unassembled WGS sequence"/>
</dbReference>
<proteinExistence type="predicted"/>
<evidence type="ECO:0000313" key="1">
    <source>
        <dbReference type="EMBL" id="SJZ63057.1"/>
    </source>
</evidence>
<reference evidence="1 2" key="1">
    <citation type="submission" date="2017-02" db="EMBL/GenBank/DDBJ databases">
        <authorList>
            <person name="Peterson S.W."/>
        </authorList>
    </citation>
    <scope>NUCLEOTIDE SEQUENCE [LARGE SCALE GENOMIC DNA]</scope>
    <source>
        <strain evidence="1 2">ATCC BAA-908</strain>
    </source>
</reference>